<dbReference type="NCBIfam" id="NF040713">
    <property type="entry name" value="ZapE"/>
    <property type="match status" value="1"/>
</dbReference>
<dbReference type="Gene3D" id="3.40.50.300">
    <property type="entry name" value="P-loop containing nucleotide triphosphate hydrolases"/>
    <property type="match status" value="2"/>
</dbReference>
<comment type="caution">
    <text evidence="5">The sequence shown here is derived from an EMBL/GenBank/DDBJ whole genome shotgun (WGS) entry which is preliminary data.</text>
</comment>
<evidence type="ECO:0000256" key="1">
    <source>
        <dbReference type="ARBA" id="ARBA00010322"/>
    </source>
</evidence>
<evidence type="ECO:0000256" key="3">
    <source>
        <dbReference type="ARBA" id="ARBA00022840"/>
    </source>
</evidence>
<comment type="similarity">
    <text evidence="1">Belongs to the AFG1 ATPase family.</text>
</comment>
<dbReference type="OrthoDB" id="548867at2759"/>
<dbReference type="GO" id="GO:0005739">
    <property type="term" value="C:mitochondrion"/>
    <property type="evidence" value="ECO:0007669"/>
    <property type="project" value="TreeGrafter"/>
</dbReference>
<proteinExistence type="inferred from homology"/>
<dbReference type="PANTHER" id="PTHR12169:SF6">
    <property type="entry name" value="AFG1-LIKE ATPASE"/>
    <property type="match status" value="1"/>
</dbReference>
<accession>A0A250WV61</accession>
<feature type="region of interest" description="Disordered" evidence="4">
    <location>
        <begin position="254"/>
        <end position="299"/>
    </location>
</feature>
<keyword evidence="3" id="KW-0067">ATP-binding</keyword>
<dbReference type="PANTHER" id="PTHR12169">
    <property type="entry name" value="ATPASE N2B"/>
    <property type="match status" value="1"/>
</dbReference>
<evidence type="ECO:0000313" key="6">
    <source>
        <dbReference type="Proteomes" id="UP000232323"/>
    </source>
</evidence>
<dbReference type="InterPro" id="IPR027417">
    <property type="entry name" value="P-loop_NTPase"/>
</dbReference>
<organism evidence="5 6">
    <name type="scientific">Chlamydomonas eustigma</name>
    <dbReference type="NCBI Taxonomy" id="1157962"/>
    <lineage>
        <taxon>Eukaryota</taxon>
        <taxon>Viridiplantae</taxon>
        <taxon>Chlorophyta</taxon>
        <taxon>core chlorophytes</taxon>
        <taxon>Chlorophyceae</taxon>
        <taxon>CS clade</taxon>
        <taxon>Chlamydomonadales</taxon>
        <taxon>Chlamydomonadaceae</taxon>
        <taxon>Chlamydomonas</taxon>
    </lineage>
</organism>
<keyword evidence="6" id="KW-1185">Reference proteome</keyword>
<dbReference type="GO" id="GO:0005524">
    <property type="term" value="F:ATP binding"/>
    <property type="evidence" value="ECO:0007669"/>
    <property type="project" value="UniProtKB-KW"/>
</dbReference>
<evidence type="ECO:0008006" key="7">
    <source>
        <dbReference type="Google" id="ProtNLM"/>
    </source>
</evidence>
<dbReference type="Proteomes" id="UP000232323">
    <property type="component" value="Unassembled WGS sequence"/>
</dbReference>
<dbReference type="InterPro" id="IPR005654">
    <property type="entry name" value="ATPase_AFG1-like"/>
</dbReference>
<gene>
    <name evidence="5" type="ORF">CEUSTIGMA_g2174.t1</name>
</gene>
<feature type="compositionally biased region" description="Basic and acidic residues" evidence="4">
    <location>
        <begin position="254"/>
        <end position="272"/>
    </location>
</feature>
<dbReference type="GO" id="GO:0016887">
    <property type="term" value="F:ATP hydrolysis activity"/>
    <property type="evidence" value="ECO:0007669"/>
    <property type="project" value="InterPro"/>
</dbReference>
<reference evidence="5 6" key="1">
    <citation type="submission" date="2017-08" db="EMBL/GenBank/DDBJ databases">
        <title>Acidophilic green algal genome provides insights into adaptation to an acidic environment.</title>
        <authorList>
            <person name="Hirooka S."/>
            <person name="Hirose Y."/>
            <person name="Kanesaki Y."/>
            <person name="Higuchi S."/>
            <person name="Fujiwara T."/>
            <person name="Onuma R."/>
            <person name="Era A."/>
            <person name="Ohbayashi R."/>
            <person name="Uzuka A."/>
            <person name="Nozaki H."/>
            <person name="Yoshikawa H."/>
            <person name="Miyagishima S.Y."/>
        </authorList>
    </citation>
    <scope>NUCLEOTIDE SEQUENCE [LARGE SCALE GENOMIC DNA]</scope>
    <source>
        <strain evidence="5 6">NIES-2499</strain>
    </source>
</reference>
<dbReference type="Pfam" id="PF03969">
    <property type="entry name" value="AFG1_ATPase"/>
    <property type="match status" value="3"/>
</dbReference>
<evidence type="ECO:0000313" key="5">
    <source>
        <dbReference type="EMBL" id="GAX74727.1"/>
    </source>
</evidence>
<keyword evidence="2" id="KW-0547">Nucleotide-binding</keyword>
<sequence length="733" mass="80985">MHAVWTRIRPGAYPRLLHLCQLHTTVKISAQADDTLTCSSSGEQTLVTNPVLSRYLNLVQKGALRHDHKQIKVVARLGRIYDDIHAYSMESAAFLDRIQEYQERQHQRLLELYAEEEKQKQQTSAATGSVSEPSPSQNDWVPSWILKMFGYNGSSLDTTSGTAPPKQLTPEQQQRLIAARLQKQVLKELGPPPPPPAAPKGLYLWGSVGSGKSLLMDIFYDAVASTLPQLKHHRRMHFNAAMLEVHSRIHKLDQEERARQQRFSDTRGDEGTHTATASQVKAEEDGKDDEEELKPSVEQPALDKRGLFRYWDAEVQRQREAKAAMLAIRRHMRLAREGRRDPEALGKSNSDQMKKMASEFLLSRATHSITSVADSATKKEAEIAVQPQHMAAVLCFDEMQVSDVFSAVALKALLEGLTQAGCVVVTTSNRMPRDLPRHGLHEDMFENLIQTIEATCDVHELSVQEDYRRLLLHDRSLSAQASNAYAALANAVPASPATDSPTTLCKTLSVADTFLYPLDPTTHEKLEESWSLLVHSATKTGGPSCTTTIPVMFGRVLEVPHCVGGVARFSFEELCARTLGPADYVALASSFHTVVITHVPVMSMQVRDQARRFITLVDELYNARVRLICSAAAPPDNLFSGGIGGPGMKHEEPILDLEQLQFESAVEGSRLRTNLMEDGGVAPLAASADAAREAAARLGGAEEQFAFARAVSRLHEMQSPAYLTASAIARQWG</sequence>
<dbReference type="SUPFAM" id="SSF52540">
    <property type="entry name" value="P-loop containing nucleoside triphosphate hydrolases"/>
    <property type="match status" value="1"/>
</dbReference>
<protein>
    <recommendedName>
        <fullName evidence="7">AAA+ ATPase domain-containing protein</fullName>
    </recommendedName>
</protein>
<dbReference type="EMBL" id="BEGY01000009">
    <property type="protein sequence ID" value="GAX74727.1"/>
    <property type="molecule type" value="Genomic_DNA"/>
</dbReference>
<name>A0A250WV61_9CHLO</name>
<evidence type="ECO:0000256" key="2">
    <source>
        <dbReference type="ARBA" id="ARBA00022741"/>
    </source>
</evidence>
<evidence type="ECO:0000256" key="4">
    <source>
        <dbReference type="SAM" id="MobiDB-lite"/>
    </source>
</evidence>
<dbReference type="AlphaFoldDB" id="A0A250WV61"/>